<evidence type="ECO:0000259" key="2">
    <source>
        <dbReference type="SMART" id="SM00939"/>
    </source>
</evidence>
<dbReference type="Gene3D" id="3.40.50.1820">
    <property type="entry name" value="alpha/beta hydrolase"/>
    <property type="match status" value="1"/>
</dbReference>
<dbReference type="EMBL" id="JAAKZY010000205">
    <property type="protein sequence ID" value="NGO13691.1"/>
    <property type="molecule type" value="Genomic_DNA"/>
</dbReference>
<dbReference type="RefSeq" id="WP_165267356.1">
    <property type="nucleotide sequence ID" value="NZ_JAAKZY010000205.1"/>
</dbReference>
<dbReference type="SUPFAM" id="SSF53474">
    <property type="entry name" value="alpha/beta-Hydrolases"/>
    <property type="match status" value="1"/>
</dbReference>
<dbReference type="Gene3D" id="1.10.3020.10">
    <property type="entry name" value="alpha-amino acid ester hydrolase ( Helical cap domain)"/>
    <property type="match status" value="1"/>
</dbReference>
<dbReference type="Gene3D" id="2.60.120.260">
    <property type="entry name" value="Galactose-binding domain-like"/>
    <property type="match status" value="1"/>
</dbReference>
<reference evidence="3 4" key="1">
    <citation type="submission" date="2020-02" db="EMBL/GenBank/DDBJ databases">
        <title>Whole-genome analyses of novel actinobacteria.</title>
        <authorList>
            <person name="Sahin N."/>
            <person name="Gencbay T."/>
        </authorList>
    </citation>
    <scope>NUCLEOTIDE SEQUENCE [LARGE SCALE GENOMIC DNA]</scope>
    <source>
        <strain evidence="3 4">HC44</strain>
    </source>
</reference>
<dbReference type="GO" id="GO:0008239">
    <property type="term" value="F:dipeptidyl-peptidase activity"/>
    <property type="evidence" value="ECO:0007669"/>
    <property type="project" value="InterPro"/>
</dbReference>
<keyword evidence="1 3" id="KW-0378">Hydrolase</keyword>
<protein>
    <submittedName>
        <fullName evidence="3">CocE/NonD family hydrolase</fullName>
    </submittedName>
</protein>
<dbReference type="Pfam" id="PF08530">
    <property type="entry name" value="PepX_C"/>
    <property type="match status" value="1"/>
</dbReference>
<dbReference type="InterPro" id="IPR005674">
    <property type="entry name" value="CocE/Ser_esterase"/>
</dbReference>
<dbReference type="InterPro" id="IPR050585">
    <property type="entry name" value="Xaa-Pro_dipeptidyl-ppase/CocE"/>
</dbReference>
<dbReference type="InterPro" id="IPR000383">
    <property type="entry name" value="Xaa-Pro-like_dom"/>
</dbReference>
<sequence length="557" mass="61457">MTSGFVVDRDVEIPMRDRTLLRADVWRVPGEPRPAILYRTPYDKSALKMEPLTPERCVRAGYAAVVQDTRGRFASDGEWDTGIWETEGLDTYDTVEWVAARDWCDGGVGMSGVSYAGIVQWLGAMLRPPHLKAIAPAMTTSAAHDPQTTGGALRLSHLAGWLAFMAPDWLRRQPVKGQRRGIAAVLRYLDSPLEQMRKLPLARILEVPDSPLSLARMLEKGSAYGPRVRTQDVGVPTLTLTGWFDIYHAPSIALFAELAERDPDRHQLLVGPWSHSGALPQYQGELNFGLGAAGEYGPTPERVLAFFDAHLKGVRAKRQPADPVRYFMMGTNEWRTARSWPPADSAPSLWYLREGGRLAMHPPQDDEPADDYVYDPHAPSPTHGGRVLNLGELVGGPLNQRHLEERADTVVYTGPALVEPVEVAGQVTASLSFASSAPDTDIVIKLTDVFPDGRSILVCDGALRTRYREGFDSEKLLTPSVPETCPVDLGHTAWRFEPGHRMRLLVTSSNFPHIDRNPNTGRPTGQDAAGIVARQSVFHDAARPSLLRLPVLATRDR</sequence>
<evidence type="ECO:0000313" key="4">
    <source>
        <dbReference type="Proteomes" id="UP000472335"/>
    </source>
</evidence>
<dbReference type="InterPro" id="IPR008979">
    <property type="entry name" value="Galactose-bd-like_sf"/>
</dbReference>
<dbReference type="PANTHER" id="PTHR43056:SF10">
    <property type="entry name" value="COCE_NOND FAMILY, PUTATIVE (AFU_ORTHOLOGUE AFUA_7G00600)-RELATED"/>
    <property type="match status" value="1"/>
</dbReference>
<dbReference type="NCBIfam" id="TIGR00976">
    <property type="entry name" value="CocE_NonD"/>
    <property type="match status" value="1"/>
</dbReference>
<keyword evidence="4" id="KW-1185">Reference proteome</keyword>
<dbReference type="AlphaFoldDB" id="A0A6G4VI99"/>
<evidence type="ECO:0000256" key="1">
    <source>
        <dbReference type="ARBA" id="ARBA00022801"/>
    </source>
</evidence>
<gene>
    <name evidence="3" type="ORF">G5C60_40390</name>
</gene>
<dbReference type="Proteomes" id="UP000472335">
    <property type="component" value="Unassembled WGS sequence"/>
</dbReference>
<dbReference type="InterPro" id="IPR029058">
    <property type="entry name" value="AB_hydrolase_fold"/>
</dbReference>
<dbReference type="Pfam" id="PF02129">
    <property type="entry name" value="Peptidase_S15"/>
    <property type="match status" value="1"/>
</dbReference>
<name>A0A6G4VI99_9ACTN</name>
<comment type="caution">
    <text evidence="3">The sequence shown here is derived from an EMBL/GenBank/DDBJ whole genome shotgun (WGS) entry which is preliminary data.</text>
</comment>
<feature type="domain" description="Xaa-Pro dipeptidyl-peptidase C-terminal" evidence="2">
    <location>
        <begin position="304"/>
        <end position="548"/>
    </location>
</feature>
<dbReference type="InterPro" id="IPR013736">
    <property type="entry name" value="Xaa-Pro_dipept_C"/>
</dbReference>
<dbReference type="SMART" id="SM00939">
    <property type="entry name" value="PepX_C"/>
    <property type="match status" value="1"/>
</dbReference>
<evidence type="ECO:0000313" key="3">
    <source>
        <dbReference type="EMBL" id="NGO13691.1"/>
    </source>
</evidence>
<dbReference type="PANTHER" id="PTHR43056">
    <property type="entry name" value="PEPTIDASE S9 PROLYL OLIGOPEPTIDASE"/>
    <property type="match status" value="1"/>
</dbReference>
<organism evidence="3 4">
    <name type="scientific">Streptomyces scabichelini</name>
    <dbReference type="NCBI Taxonomy" id="2711217"/>
    <lineage>
        <taxon>Bacteria</taxon>
        <taxon>Bacillati</taxon>
        <taxon>Actinomycetota</taxon>
        <taxon>Actinomycetes</taxon>
        <taxon>Kitasatosporales</taxon>
        <taxon>Streptomycetaceae</taxon>
        <taxon>Streptomyces</taxon>
    </lineage>
</organism>
<dbReference type="SUPFAM" id="SSF49785">
    <property type="entry name" value="Galactose-binding domain-like"/>
    <property type="match status" value="1"/>
</dbReference>
<proteinExistence type="predicted"/>
<accession>A0A6G4VI99</accession>